<keyword evidence="3" id="KW-1185">Reference proteome</keyword>
<reference evidence="3" key="1">
    <citation type="submission" date="2017-05" db="EMBL/GenBank/DDBJ databases">
        <authorList>
            <person name="Sharma S."/>
            <person name="Sidhu C."/>
            <person name="Pinnaka A.K."/>
        </authorList>
    </citation>
    <scope>NUCLEOTIDE SEQUENCE [LARGE SCALE GENOMIC DNA]</scope>
    <source>
        <strain evidence="3">AK93</strain>
    </source>
</reference>
<proteinExistence type="predicted"/>
<dbReference type="SUPFAM" id="SSF53807">
    <property type="entry name" value="Helical backbone' metal receptor"/>
    <property type="match status" value="1"/>
</dbReference>
<feature type="domain" description="Fe/B12 periplasmic-binding" evidence="1">
    <location>
        <begin position="40"/>
        <end position="295"/>
    </location>
</feature>
<dbReference type="Pfam" id="PF01497">
    <property type="entry name" value="Peripla_BP_2"/>
    <property type="match status" value="1"/>
</dbReference>
<evidence type="ECO:0000313" key="3">
    <source>
        <dbReference type="Proteomes" id="UP000256763"/>
    </source>
</evidence>
<evidence type="ECO:0000313" key="2">
    <source>
        <dbReference type="EMBL" id="RFA35443.1"/>
    </source>
</evidence>
<dbReference type="PANTHER" id="PTHR30535">
    <property type="entry name" value="VITAMIN B12-BINDING PROTEIN"/>
    <property type="match status" value="1"/>
</dbReference>
<name>A0A3E0WTC0_9GAMM</name>
<dbReference type="InterPro" id="IPR002491">
    <property type="entry name" value="ABC_transptr_periplasmic_BD"/>
</dbReference>
<dbReference type="PROSITE" id="PS50983">
    <property type="entry name" value="FE_B12_PBP"/>
    <property type="match status" value="1"/>
</dbReference>
<organism evidence="2 3">
    <name type="scientific">Alkalilimnicola ehrlichii</name>
    <dbReference type="NCBI Taxonomy" id="351052"/>
    <lineage>
        <taxon>Bacteria</taxon>
        <taxon>Pseudomonadati</taxon>
        <taxon>Pseudomonadota</taxon>
        <taxon>Gammaproteobacteria</taxon>
        <taxon>Chromatiales</taxon>
        <taxon>Ectothiorhodospiraceae</taxon>
        <taxon>Alkalilimnicola</taxon>
    </lineage>
</organism>
<protein>
    <recommendedName>
        <fullName evidence="1">Fe/B12 periplasmic-binding domain-containing protein</fullName>
    </recommendedName>
</protein>
<dbReference type="Proteomes" id="UP000256763">
    <property type="component" value="Unassembled WGS sequence"/>
</dbReference>
<accession>A0A3E0WTC0</accession>
<evidence type="ECO:0000259" key="1">
    <source>
        <dbReference type="PROSITE" id="PS50983"/>
    </source>
</evidence>
<dbReference type="EMBL" id="NFZW01000012">
    <property type="protein sequence ID" value="RFA35443.1"/>
    <property type="molecule type" value="Genomic_DNA"/>
</dbReference>
<dbReference type="InterPro" id="IPR050902">
    <property type="entry name" value="ABC_Transporter_SBP"/>
</dbReference>
<gene>
    <name evidence="2" type="ORF">CAL65_12860</name>
</gene>
<dbReference type="PANTHER" id="PTHR30535:SF4">
    <property type="entry name" value="HEMIN-BINDING PERIPLASMIC PROTEIN HMUT"/>
    <property type="match status" value="1"/>
</dbReference>
<dbReference type="Gene3D" id="3.40.50.1980">
    <property type="entry name" value="Nitrogenase molybdenum iron protein domain"/>
    <property type="match status" value="2"/>
</dbReference>
<dbReference type="AlphaFoldDB" id="A0A3E0WTC0"/>
<comment type="caution">
    <text evidence="2">The sequence shown here is derived from an EMBL/GenBank/DDBJ whole genome shotgun (WGS) entry which is preliminary data.</text>
</comment>
<sequence length="300" mass="31284">MARTNRRSAGGGLGVSIRCVRIALLGLGVLISGAAFAAPRVVSVAGSLTEAVYALGGEEALIAVDTTSTYPPQAKTLPKVGYQRSLSAEGIISQRPTLVLATEEAGPAAVLQQLESAKVPVRKLPAEPSVRGAVERIKAVAEALDKEAEGQALAAELEARLAAITERTQQVSDKPKVLFLFSTGQGAPLVAGRDTAAEAMLKLAGADNAVTAFAGFRPLTPEALVAAAPDALLIPTATLEQFGGIEGLRRLPGMAATPAFRNRQVIAMDHLYLLGFSTRLPDAVRDLAAQLHPDRDWQGL</sequence>